<dbReference type="PROSITE" id="PS51257">
    <property type="entry name" value="PROKAR_LIPOPROTEIN"/>
    <property type="match status" value="1"/>
</dbReference>
<gene>
    <name evidence="2" type="ORF">C8D76_101177</name>
</gene>
<name>A0A2U0TH44_9PAST</name>
<dbReference type="OrthoDB" id="5689950at2"/>
<dbReference type="Gene3D" id="2.40.128.200">
    <property type="match status" value="1"/>
</dbReference>
<dbReference type="InterPro" id="IPR036328">
    <property type="entry name" value="MliC_sf"/>
</dbReference>
<feature type="chain" id="PRO_5015483193" evidence="1">
    <location>
        <begin position="26"/>
        <end position="138"/>
    </location>
</feature>
<accession>A0A2U0TH44</accession>
<keyword evidence="1" id="KW-0732">Signal</keyword>
<comment type="caution">
    <text evidence="2">The sequence shown here is derived from an EMBL/GenBank/DDBJ whole genome shotgun (WGS) entry which is preliminary data.</text>
</comment>
<dbReference type="Proteomes" id="UP000245909">
    <property type="component" value="Unassembled WGS sequence"/>
</dbReference>
<dbReference type="AlphaFoldDB" id="A0A2U0TH44"/>
<evidence type="ECO:0000256" key="1">
    <source>
        <dbReference type="SAM" id="SignalP"/>
    </source>
</evidence>
<proteinExistence type="predicted"/>
<dbReference type="InterPro" id="IPR012097">
    <property type="entry name" value="OapB"/>
</dbReference>
<dbReference type="SUPFAM" id="SSF141488">
    <property type="entry name" value="YdhA-like"/>
    <property type="match status" value="1"/>
</dbReference>
<dbReference type="EMBL" id="QENU01000001">
    <property type="protein sequence ID" value="PVX42848.1"/>
    <property type="molecule type" value="Genomic_DNA"/>
</dbReference>
<protein>
    <submittedName>
        <fullName evidence="2">Membrane-bound lysozyme inhibitor of c-type lysozyme MliC</fullName>
    </submittedName>
</protein>
<keyword evidence="3" id="KW-1185">Reference proteome</keyword>
<sequence length="138" mass="15044">MKTTALLLLSAFTLTACNTKMVAQAPIDAMASSKPKTTNLDKTVQIGFAARFQCKDDKIVRIVRNTPKNNSKVVKAVETISLTFNNVTEKLKSTVSQTGKAYTSIHWHWVERNNGTATLTNAVGDILADVCIEQATSQ</sequence>
<reference evidence="2 3" key="1">
    <citation type="submission" date="2018-05" db="EMBL/GenBank/DDBJ databases">
        <title>Genomic Encyclopedia of Type Strains, Phase IV (KMG-IV): sequencing the most valuable type-strain genomes for metagenomic binning, comparative biology and taxonomic classification.</title>
        <authorList>
            <person name="Goeker M."/>
        </authorList>
    </citation>
    <scope>NUCLEOTIDE SEQUENCE [LARGE SCALE GENOMIC DNA]</scope>
    <source>
        <strain evidence="2 3">DSM 22999</strain>
    </source>
</reference>
<dbReference type="RefSeq" id="WP_116630952.1">
    <property type="nucleotide sequence ID" value="NZ_QENU01000001.1"/>
</dbReference>
<organism evidence="2 3">
    <name type="scientific">Alitibacter langaaensis DSM 22999</name>
    <dbReference type="NCBI Taxonomy" id="1122935"/>
    <lineage>
        <taxon>Bacteria</taxon>
        <taxon>Pseudomonadati</taxon>
        <taxon>Pseudomonadota</taxon>
        <taxon>Gammaproteobacteria</taxon>
        <taxon>Pasteurellales</taxon>
        <taxon>Pasteurellaceae</taxon>
        <taxon>Alitibacter</taxon>
    </lineage>
</organism>
<evidence type="ECO:0000313" key="3">
    <source>
        <dbReference type="Proteomes" id="UP000245909"/>
    </source>
</evidence>
<dbReference type="PIRSF" id="PIRSF007352">
    <property type="entry name" value="OapB"/>
    <property type="match status" value="1"/>
</dbReference>
<feature type="signal peptide" evidence="1">
    <location>
        <begin position="1"/>
        <end position="25"/>
    </location>
</feature>
<evidence type="ECO:0000313" key="2">
    <source>
        <dbReference type="EMBL" id="PVX42848.1"/>
    </source>
</evidence>